<protein>
    <submittedName>
        <fullName evidence="2">Uncharacterized protein</fullName>
    </submittedName>
</protein>
<gene>
    <name evidence="2" type="ORF">F5878DRAFT_662443</name>
</gene>
<proteinExistence type="predicted"/>
<comment type="caution">
    <text evidence="2">The sequence shown here is derived from an EMBL/GenBank/DDBJ whole genome shotgun (WGS) entry which is preliminary data.</text>
</comment>
<name>A0AA38P6L3_9AGAR</name>
<organism evidence="2 3">
    <name type="scientific">Lentinula raphanica</name>
    <dbReference type="NCBI Taxonomy" id="153919"/>
    <lineage>
        <taxon>Eukaryota</taxon>
        <taxon>Fungi</taxon>
        <taxon>Dikarya</taxon>
        <taxon>Basidiomycota</taxon>
        <taxon>Agaricomycotina</taxon>
        <taxon>Agaricomycetes</taxon>
        <taxon>Agaricomycetidae</taxon>
        <taxon>Agaricales</taxon>
        <taxon>Marasmiineae</taxon>
        <taxon>Omphalotaceae</taxon>
        <taxon>Lentinula</taxon>
    </lineage>
</organism>
<dbReference type="AlphaFoldDB" id="A0AA38P6L3"/>
<evidence type="ECO:0000313" key="3">
    <source>
        <dbReference type="Proteomes" id="UP001163846"/>
    </source>
</evidence>
<reference evidence="2" key="1">
    <citation type="submission" date="2022-08" db="EMBL/GenBank/DDBJ databases">
        <authorList>
            <consortium name="DOE Joint Genome Institute"/>
            <person name="Min B."/>
            <person name="Riley R."/>
            <person name="Sierra-Patev S."/>
            <person name="Naranjo-Ortiz M."/>
            <person name="Looney B."/>
            <person name="Konkel Z."/>
            <person name="Slot J.C."/>
            <person name="Sakamoto Y."/>
            <person name="Steenwyk J.L."/>
            <person name="Rokas A."/>
            <person name="Carro J."/>
            <person name="Camarero S."/>
            <person name="Ferreira P."/>
            <person name="Molpeceres G."/>
            <person name="Ruiz-Duenas F.J."/>
            <person name="Serrano A."/>
            <person name="Henrissat B."/>
            <person name="Drula E."/>
            <person name="Hughes K.W."/>
            <person name="Mata J.L."/>
            <person name="Ishikawa N.K."/>
            <person name="Vargas-Isla R."/>
            <person name="Ushijima S."/>
            <person name="Smith C.A."/>
            <person name="Ahrendt S."/>
            <person name="Andreopoulos W."/>
            <person name="He G."/>
            <person name="Labutti K."/>
            <person name="Lipzen A."/>
            <person name="Ng V."/>
            <person name="Sandor L."/>
            <person name="Barry K."/>
            <person name="Martinez A.T."/>
            <person name="Xiao Y."/>
            <person name="Gibbons J.G."/>
            <person name="Terashima K."/>
            <person name="Hibbett D.S."/>
            <person name="Grigoriev I.V."/>
        </authorList>
    </citation>
    <scope>NUCLEOTIDE SEQUENCE</scope>
    <source>
        <strain evidence="2">TFB9207</strain>
    </source>
</reference>
<feature type="region of interest" description="Disordered" evidence="1">
    <location>
        <begin position="1"/>
        <end position="47"/>
    </location>
</feature>
<accession>A0AA38P6L3</accession>
<feature type="compositionally biased region" description="Acidic residues" evidence="1">
    <location>
        <begin position="20"/>
        <end position="29"/>
    </location>
</feature>
<keyword evidence="3" id="KW-1185">Reference proteome</keyword>
<evidence type="ECO:0000313" key="2">
    <source>
        <dbReference type="EMBL" id="KAJ3837043.1"/>
    </source>
</evidence>
<dbReference type="Proteomes" id="UP001163846">
    <property type="component" value="Unassembled WGS sequence"/>
</dbReference>
<dbReference type="EMBL" id="MU806275">
    <property type="protein sequence ID" value="KAJ3837043.1"/>
    <property type="molecule type" value="Genomic_DNA"/>
</dbReference>
<evidence type="ECO:0000256" key="1">
    <source>
        <dbReference type="SAM" id="MobiDB-lite"/>
    </source>
</evidence>
<sequence>MLLSPQLRWSNADSAAGSGESDDEDDIGENDNVAGGIEGEKTGGGLAGFSKEQREVYKLVQLPSAKRRLLAEESLPFEPICLRTKKAACSNSRDYTIHLLPRSRLASPSSEIDTQLGWGLGPSPFTPPHQFDLSLLGQSHTFLADLLFPTVTSPIPLRTLEPQGGLRFFALGNRPRDGSMERVSEDLGVNEGR</sequence>